<organism evidence="2 3">
    <name type="scientific">Nakamurella endophytica</name>
    <dbReference type="NCBI Taxonomy" id="1748367"/>
    <lineage>
        <taxon>Bacteria</taxon>
        <taxon>Bacillati</taxon>
        <taxon>Actinomycetota</taxon>
        <taxon>Actinomycetes</taxon>
        <taxon>Nakamurellales</taxon>
        <taxon>Nakamurellaceae</taxon>
        <taxon>Nakamurella</taxon>
    </lineage>
</organism>
<feature type="region of interest" description="Disordered" evidence="1">
    <location>
        <begin position="1"/>
        <end position="65"/>
    </location>
</feature>
<keyword evidence="3" id="KW-1185">Reference proteome</keyword>
<reference evidence="2" key="2">
    <citation type="submission" date="2020-09" db="EMBL/GenBank/DDBJ databases">
        <authorList>
            <person name="Sun Q."/>
            <person name="Zhou Y."/>
        </authorList>
    </citation>
    <scope>NUCLEOTIDE SEQUENCE</scope>
    <source>
        <strain evidence="2">CGMCC 4.7308</strain>
    </source>
</reference>
<evidence type="ECO:0000313" key="3">
    <source>
        <dbReference type="Proteomes" id="UP000655208"/>
    </source>
</evidence>
<dbReference type="EMBL" id="BMNA01000003">
    <property type="protein sequence ID" value="GGM00476.1"/>
    <property type="molecule type" value="Genomic_DNA"/>
</dbReference>
<reference evidence="2" key="1">
    <citation type="journal article" date="2014" name="Int. J. Syst. Evol. Microbiol.">
        <title>Complete genome sequence of Corynebacterium casei LMG S-19264T (=DSM 44701T), isolated from a smear-ripened cheese.</title>
        <authorList>
            <consortium name="US DOE Joint Genome Institute (JGI-PGF)"/>
            <person name="Walter F."/>
            <person name="Albersmeier A."/>
            <person name="Kalinowski J."/>
            <person name="Ruckert C."/>
        </authorList>
    </citation>
    <scope>NUCLEOTIDE SEQUENCE</scope>
    <source>
        <strain evidence="2">CGMCC 4.7308</strain>
    </source>
</reference>
<feature type="compositionally biased region" description="Low complexity" evidence="1">
    <location>
        <begin position="120"/>
        <end position="148"/>
    </location>
</feature>
<feature type="region of interest" description="Disordered" evidence="1">
    <location>
        <begin position="111"/>
        <end position="148"/>
    </location>
</feature>
<comment type="caution">
    <text evidence="2">The sequence shown here is derived from an EMBL/GenBank/DDBJ whole genome shotgun (WGS) entry which is preliminary data.</text>
</comment>
<proteinExistence type="predicted"/>
<dbReference type="AlphaFoldDB" id="A0A917WG82"/>
<evidence type="ECO:0000256" key="1">
    <source>
        <dbReference type="SAM" id="MobiDB-lite"/>
    </source>
</evidence>
<dbReference type="Proteomes" id="UP000655208">
    <property type="component" value="Unassembled WGS sequence"/>
</dbReference>
<sequence length="148" mass="14197">MSPRVRPRLGGGTDVRTVGTGPGSTAGPDGTPAVDGAPDTGDTGDAGGAVVGGSAVPTPDSGPAAEPVVCRVDVAGGEAGPAGPPAPSLLLQAVSSRAQSAVATERRTALVMQTPHDLPPRSGAGAARRPPHGAVRSGGVRPSPRGPP</sequence>
<protein>
    <submittedName>
        <fullName evidence="2">Uncharacterized protein</fullName>
    </submittedName>
</protein>
<name>A0A917WG82_9ACTN</name>
<evidence type="ECO:0000313" key="2">
    <source>
        <dbReference type="EMBL" id="GGM00476.1"/>
    </source>
</evidence>
<accession>A0A917WG82</accession>
<feature type="compositionally biased region" description="Low complexity" evidence="1">
    <location>
        <begin position="33"/>
        <end position="43"/>
    </location>
</feature>
<gene>
    <name evidence="2" type="ORF">GCM10011594_20680</name>
</gene>